<accession>A0A8T2P8G3</accession>
<organism evidence="2 3">
    <name type="scientific">Albula glossodonta</name>
    <name type="common">roundjaw bonefish</name>
    <dbReference type="NCBI Taxonomy" id="121402"/>
    <lineage>
        <taxon>Eukaryota</taxon>
        <taxon>Metazoa</taxon>
        <taxon>Chordata</taxon>
        <taxon>Craniata</taxon>
        <taxon>Vertebrata</taxon>
        <taxon>Euteleostomi</taxon>
        <taxon>Actinopterygii</taxon>
        <taxon>Neopterygii</taxon>
        <taxon>Teleostei</taxon>
        <taxon>Albuliformes</taxon>
        <taxon>Albulidae</taxon>
        <taxon>Albula</taxon>
    </lineage>
</organism>
<feature type="compositionally biased region" description="Polar residues" evidence="1">
    <location>
        <begin position="138"/>
        <end position="150"/>
    </location>
</feature>
<sequence length="150" mass="16129">MGAQLQQPDVIPRGLCGGGDHHGHPIPALPTPYPYPTTGRDCLKACQEQIERVLVSSLREGRQQQQQHQEPAGPRNKALDELDQSSTPTDVRDINLVGCVHSPCAGLQAPAVCLCVSACRPEEAGVQLDKNRKADTLRTGQQRPHSQGSG</sequence>
<feature type="region of interest" description="Disordered" evidence="1">
    <location>
        <begin position="1"/>
        <end position="32"/>
    </location>
</feature>
<comment type="caution">
    <text evidence="2">The sequence shown here is derived from an EMBL/GenBank/DDBJ whole genome shotgun (WGS) entry which is preliminary data.</text>
</comment>
<evidence type="ECO:0000313" key="3">
    <source>
        <dbReference type="Proteomes" id="UP000824540"/>
    </source>
</evidence>
<gene>
    <name evidence="2" type="ORF">JZ751_008994</name>
</gene>
<evidence type="ECO:0000256" key="1">
    <source>
        <dbReference type="SAM" id="MobiDB-lite"/>
    </source>
</evidence>
<evidence type="ECO:0000313" key="2">
    <source>
        <dbReference type="EMBL" id="KAG9345838.1"/>
    </source>
</evidence>
<keyword evidence="3" id="KW-1185">Reference proteome</keyword>
<reference evidence="2" key="1">
    <citation type="thesis" date="2021" institute="BYU ScholarsArchive" country="Provo, UT, USA">
        <title>Applications of and Algorithms for Genome Assembly and Genomic Analyses with an Emphasis on Marine Teleosts.</title>
        <authorList>
            <person name="Pickett B.D."/>
        </authorList>
    </citation>
    <scope>NUCLEOTIDE SEQUENCE</scope>
    <source>
        <strain evidence="2">HI-2016</strain>
    </source>
</reference>
<proteinExistence type="predicted"/>
<feature type="region of interest" description="Disordered" evidence="1">
    <location>
        <begin position="57"/>
        <end position="90"/>
    </location>
</feature>
<feature type="region of interest" description="Disordered" evidence="1">
    <location>
        <begin position="126"/>
        <end position="150"/>
    </location>
</feature>
<dbReference type="EMBL" id="JAFBMS010000017">
    <property type="protein sequence ID" value="KAG9345838.1"/>
    <property type="molecule type" value="Genomic_DNA"/>
</dbReference>
<dbReference type="Proteomes" id="UP000824540">
    <property type="component" value="Unassembled WGS sequence"/>
</dbReference>
<protein>
    <submittedName>
        <fullName evidence="2">Uncharacterized protein</fullName>
    </submittedName>
</protein>
<dbReference type="OrthoDB" id="8854008at2759"/>
<name>A0A8T2P8G3_9TELE</name>
<dbReference type="AlphaFoldDB" id="A0A8T2P8G3"/>